<dbReference type="Proteomes" id="UP001501153">
    <property type="component" value="Unassembled WGS sequence"/>
</dbReference>
<name>A0ABP8IRC0_9BACT</name>
<evidence type="ECO:0000313" key="1">
    <source>
        <dbReference type="EMBL" id="GAA4367640.1"/>
    </source>
</evidence>
<protein>
    <submittedName>
        <fullName evidence="1">Uncharacterized protein</fullName>
    </submittedName>
</protein>
<dbReference type="RefSeq" id="WP_345237884.1">
    <property type="nucleotide sequence ID" value="NZ_BAABGZ010000078.1"/>
</dbReference>
<dbReference type="EMBL" id="BAABGZ010000078">
    <property type="protein sequence ID" value="GAA4367640.1"/>
    <property type="molecule type" value="Genomic_DNA"/>
</dbReference>
<proteinExistence type="predicted"/>
<reference evidence="2" key="1">
    <citation type="journal article" date="2019" name="Int. J. Syst. Evol. Microbiol.">
        <title>The Global Catalogue of Microorganisms (GCM) 10K type strain sequencing project: providing services to taxonomists for standard genome sequencing and annotation.</title>
        <authorList>
            <consortium name="The Broad Institute Genomics Platform"/>
            <consortium name="The Broad Institute Genome Sequencing Center for Infectious Disease"/>
            <person name="Wu L."/>
            <person name="Ma J."/>
        </authorList>
    </citation>
    <scope>NUCLEOTIDE SEQUENCE [LARGE SCALE GENOMIC DNA]</scope>
    <source>
        <strain evidence="2">JCM 17923</strain>
    </source>
</reference>
<evidence type="ECO:0000313" key="2">
    <source>
        <dbReference type="Proteomes" id="UP001501153"/>
    </source>
</evidence>
<comment type="caution">
    <text evidence="1">The sequence shown here is derived from an EMBL/GenBank/DDBJ whole genome shotgun (WGS) entry which is preliminary data.</text>
</comment>
<gene>
    <name evidence="1" type="ORF">GCM10023185_39720</name>
</gene>
<accession>A0ABP8IRC0</accession>
<organism evidence="1 2">
    <name type="scientific">Hymenobacter saemangeumensis</name>
    <dbReference type="NCBI Taxonomy" id="1084522"/>
    <lineage>
        <taxon>Bacteria</taxon>
        <taxon>Pseudomonadati</taxon>
        <taxon>Bacteroidota</taxon>
        <taxon>Cytophagia</taxon>
        <taxon>Cytophagales</taxon>
        <taxon>Hymenobacteraceae</taxon>
        <taxon>Hymenobacter</taxon>
    </lineage>
</organism>
<keyword evidence="2" id="KW-1185">Reference proteome</keyword>
<sequence>MPYSFPAFEAFAEQLRAHAVPLPDAATWAELLIGRLQDAYQALAPYAPASVHPLIPPGPGPALAFEARWVDGRTLLATTQGGVSNSFDSQLTLTLDGALKASVLTAHQRLSDAVATCLGPVPGIRA</sequence>